<feature type="region of interest" description="Disordered" evidence="6">
    <location>
        <begin position="1"/>
        <end position="88"/>
    </location>
</feature>
<dbReference type="Pfam" id="PF09731">
    <property type="entry name" value="Mitofilin"/>
    <property type="match status" value="1"/>
</dbReference>
<dbReference type="PANTHER" id="PTHR15415">
    <property type="entry name" value="MITOFILIN"/>
    <property type="match status" value="1"/>
</dbReference>
<evidence type="ECO:0000256" key="4">
    <source>
        <dbReference type="ARBA" id="ARBA00023136"/>
    </source>
</evidence>
<dbReference type="Proteomes" id="UP000095087">
    <property type="component" value="Unassembled WGS sequence"/>
</dbReference>
<evidence type="ECO:0000256" key="2">
    <source>
        <dbReference type="ARBA" id="ARBA00022692"/>
    </source>
</evidence>
<dbReference type="SUPFAM" id="SSF58100">
    <property type="entry name" value="Bacterial hemolysins"/>
    <property type="match status" value="1"/>
</dbReference>
<feature type="compositionally biased region" description="Polar residues" evidence="6">
    <location>
        <begin position="451"/>
        <end position="466"/>
    </location>
</feature>
<evidence type="ECO:0000313" key="9">
    <source>
        <dbReference type="Proteomes" id="UP000095087"/>
    </source>
</evidence>
<feature type="coiled-coil region" evidence="5">
    <location>
        <begin position="142"/>
        <end position="241"/>
    </location>
</feature>
<evidence type="ECO:0000256" key="6">
    <source>
        <dbReference type="SAM" id="MobiDB-lite"/>
    </source>
</evidence>
<evidence type="ECO:0000313" key="8">
    <source>
        <dbReference type="EMBL" id="ODA67933.1"/>
    </source>
</evidence>
<accession>A0A1E2S0B0</accession>
<name>A0A1E2S0B0_9HYPH</name>
<proteinExistence type="predicted"/>
<comment type="caution">
    <text evidence="8">The sequence shown here is derived from an EMBL/GenBank/DDBJ whole genome shotgun (WGS) entry which is preliminary data.</text>
</comment>
<keyword evidence="3 7" id="KW-1133">Transmembrane helix</keyword>
<dbReference type="PATRIC" id="fig|1177755.3.peg.1104"/>
<keyword evidence="4 7" id="KW-0472">Membrane</keyword>
<keyword evidence="5" id="KW-0175">Coiled coil</keyword>
<organism evidence="8 9">
    <name type="scientific">Methyloligella halotolerans</name>
    <dbReference type="NCBI Taxonomy" id="1177755"/>
    <lineage>
        <taxon>Bacteria</taxon>
        <taxon>Pseudomonadati</taxon>
        <taxon>Pseudomonadota</taxon>
        <taxon>Alphaproteobacteria</taxon>
        <taxon>Hyphomicrobiales</taxon>
        <taxon>Hyphomicrobiaceae</taxon>
        <taxon>Methyloligella</taxon>
    </lineage>
</organism>
<dbReference type="PANTHER" id="PTHR15415:SF7">
    <property type="entry name" value="MICOS COMPLEX SUBUNIT MIC60"/>
    <property type="match status" value="1"/>
</dbReference>
<feature type="compositionally biased region" description="Basic and acidic residues" evidence="6">
    <location>
        <begin position="65"/>
        <end position="80"/>
    </location>
</feature>
<dbReference type="Gene3D" id="1.10.287.1490">
    <property type="match status" value="1"/>
</dbReference>
<evidence type="ECO:0000256" key="5">
    <source>
        <dbReference type="SAM" id="Coils"/>
    </source>
</evidence>
<dbReference type="OrthoDB" id="8439881at2"/>
<dbReference type="InterPro" id="IPR019133">
    <property type="entry name" value="MIC60"/>
</dbReference>
<evidence type="ECO:0000256" key="7">
    <source>
        <dbReference type="SAM" id="Phobius"/>
    </source>
</evidence>
<evidence type="ECO:0000256" key="1">
    <source>
        <dbReference type="ARBA" id="ARBA00004370"/>
    </source>
</evidence>
<gene>
    <name evidence="8" type="ORF">A7A08_01102</name>
</gene>
<sequence>MADPFGDKSKETDADKRPAHTIEGTAEEVPSEAEAPNDDQAAAASDETSETEPVGDAGDAVSDDPELKELDELSDHEREAVPPSARSGGGFLSHVLAGVIGGVIGVVALFLAVTYYPSLATRSAPELEARVAELENRKPPAAEVTRNDLSGLEDRVAKLESTIDSMADQAQKGGSVADAAAVSQQIGDAEKRLENKIDERLAELPEAGSDGAESGAAKKQVADLRQQIDGLKSEVATLSQTQAKVNAADAVGEADLDAVKTRVAKLEDQLPDISSAVKQSASEARSAAMTASLADLRTAVQSGGPYKSELDEFKGIAPASTELTPLPAHAADGIATMPELITAFEPARDKALATEVEPAEEGFFDTLLSSAGSVVKVRRLDGAGKGNSTEAILTRARAALDEGDLAKAISEVESLKSEPKQAMEDWLAAAQARADAQSTLKRLSAAEAGNASDTETGADSAGSSGL</sequence>
<dbReference type="EMBL" id="MASI01000002">
    <property type="protein sequence ID" value="ODA67933.1"/>
    <property type="molecule type" value="Genomic_DNA"/>
</dbReference>
<evidence type="ECO:0000256" key="3">
    <source>
        <dbReference type="ARBA" id="ARBA00022989"/>
    </source>
</evidence>
<protein>
    <submittedName>
        <fullName evidence="8">Mitochondrial inner membrane protein</fullName>
    </submittedName>
</protein>
<feature type="compositionally biased region" description="Acidic residues" evidence="6">
    <location>
        <begin position="25"/>
        <end position="37"/>
    </location>
</feature>
<dbReference type="GO" id="GO:0016020">
    <property type="term" value="C:membrane"/>
    <property type="evidence" value="ECO:0007669"/>
    <property type="project" value="UniProtKB-SubCell"/>
</dbReference>
<dbReference type="AlphaFoldDB" id="A0A1E2S0B0"/>
<feature type="transmembrane region" description="Helical" evidence="7">
    <location>
        <begin position="95"/>
        <end position="116"/>
    </location>
</feature>
<feature type="compositionally biased region" description="Basic and acidic residues" evidence="6">
    <location>
        <begin position="1"/>
        <end position="20"/>
    </location>
</feature>
<dbReference type="STRING" id="1177755.A7A08_01102"/>
<comment type="subcellular location">
    <subcellularLocation>
        <location evidence="1">Membrane</location>
    </subcellularLocation>
</comment>
<dbReference type="RefSeq" id="WP_069094471.1">
    <property type="nucleotide sequence ID" value="NZ_MASI01000002.1"/>
</dbReference>
<feature type="region of interest" description="Disordered" evidence="6">
    <location>
        <begin position="438"/>
        <end position="466"/>
    </location>
</feature>
<keyword evidence="2 7" id="KW-0812">Transmembrane</keyword>
<keyword evidence="9" id="KW-1185">Reference proteome</keyword>
<reference evidence="8 9" key="1">
    <citation type="submission" date="2016-07" db="EMBL/GenBank/DDBJ databases">
        <title>Draft genome sequence of Methyloligella halotolerans C2T (VKM B-2706T=CCUG 61687T=DSM 25045T), a halotolerant polyhydroxybutyrate accumulating methylotroph.</title>
        <authorList>
            <person name="Vasilenko O.V."/>
            <person name="Doronina N.V."/>
            <person name="Poroshina M.N."/>
            <person name="Tarlachkov S.V."/>
            <person name="Trotsenko Y.A."/>
        </authorList>
    </citation>
    <scope>NUCLEOTIDE SEQUENCE [LARGE SCALE GENOMIC DNA]</scope>
    <source>
        <strain evidence="8 9">VKM B-2706</strain>
    </source>
</reference>